<comment type="caution">
    <text evidence="2">The sequence shown here is derived from an EMBL/GenBank/DDBJ whole genome shotgun (WGS) entry which is preliminary data.</text>
</comment>
<dbReference type="RefSeq" id="WP_301190650.1">
    <property type="nucleotide sequence ID" value="NZ_JAPDPJ010000024.1"/>
</dbReference>
<organism evidence="2 3">
    <name type="scientific">Plebeiibacterium sediminum</name>
    <dbReference type="NCBI Taxonomy" id="2992112"/>
    <lineage>
        <taxon>Bacteria</taxon>
        <taxon>Pseudomonadati</taxon>
        <taxon>Bacteroidota</taxon>
        <taxon>Bacteroidia</taxon>
        <taxon>Marinilabiliales</taxon>
        <taxon>Marinilabiliaceae</taxon>
        <taxon>Plebeiibacterium</taxon>
    </lineage>
</organism>
<dbReference type="SUPFAM" id="SSF55729">
    <property type="entry name" value="Acyl-CoA N-acyltransferases (Nat)"/>
    <property type="match status" value="1"/>
</dbReference>
<dbReference type="EMBL" id="JAPDPJ010000024">
    <property type="protein sequence ID" value="MCW3787085.1"/>
    <property type="molecule type" value="Genomic_DNA"/>
</dbReference>
<dbReference type="CDD" id="cd04301">
    <property type="entry name" value="NAT_SF"/>
    <property type="match status" value="1"/>
</dbReference>
<proteinExistence type="predicted"/>
<evidence type="ECO:0000313" key="3">
    <source>
        <dbReference type="Proteomes" id="UP001209229"/>
    </source>
</evidence>
<reference evidence="2" key="1">
    <citation type="submission" date="2022-10" db="EMBL/GenBank/DDBJ databases">
        <authorList>
            <person name="Yu W.X."/>
        </authorList>
    </citation>
    <scope>NUCLEOTIDE SEQUENCE</scope>
    <source>
        <strain evidence="2">AAT</strain>
    </source>
</reference>
<evidence type="ECO:0000313" key="2">
    <source>
        <dbReference type="EMBL" id="MCW3787085.1"/>
    </source>
</evidence>
<dbReference type="Gene3D" id="3.40.630.30">
    <property type="match status" value="1"/>
</dbReference>
<dbReference type="AlphaFoldDB" id="A0AAE3M5A0"/>
<accession>A0AAE3M5A0</accession>
<dbReference type="Proteomes" id="UP001209229">
    <property type="component" value="Unassembled WGS sequence"/>
</dbReference>
<keyword evidence="3" id="KW-1185">Reference proteome</keyword>
<dbReference type="GO" id="GO:0016747">
    <property type="term" value="F:acyltransferase activity, transferring groups other than amino-acyl groups"/>
    <property type="evidence" value="ECO:0007669"/>
    <property type="project" value="InterPro"/>
</dbReference>
<dbReference type="InterPro" id="IPR016181">
    <property type="entry name" value="Acyl_CoA_acyltransferase"/>
</dbReference>
<evidence type="ECO:0000259" key="1">
    <source>
        <dbReference type="PROSITE" id="PS51186"/>
    </source>
</evidence>
<sequence>MNNTIVNNLFDFWKHIGFLTGRLIVTKEYTAVSMHGSDWPNRIFDIETNPLLIEEVSHLSKANQLPDMITISNPDDFIDRDDFEFRFAQRNMALDMNLLAEDEIINTNITRVETETDAINFANTASNAFGYKVDADVVSIIATQSDNSKLFIYKEGDECLGCGIVYFDANNNAGLHMIGTVDKGRGKGIGKSMTEWLLCVARQNKSPYCVLNASVMGEPIYTKLGFRSYGDLRNYQIIED</sequence>
<protein>
    <submittedName>
        <fullName evidence="2">GNAT family N-acetyltransferase</fullName>
    </submittedName>
</protein>
<gene>
    <name evidence="2" type="ORF">OM075_11435</name>
</gene>
<dbReference type="PROSITE" id="PS51186">
    <property type="entry name" value="GNAT"/>
    <property type="match status" value="1"/>
</dbReference>
<name>A0AAE3M5A0_9BACT</name>
<dbReference type="InterPro" id="IPR000182">
    <property type="entry name" value="GNAT_dom"/>
</dbReference>
<dbReference type="Pfam" id="PF13673">
    <property type="entry name" value="Acetyltransf_10"/>
    <property type="match status" value="1"/>
</dbReference>
<feature type="domain" description="N-acetyltransferase" evidence="1">
    <location>
        <begin position="108"/>
        <end position="240"/>
    </location>
</feature>